<keyword evidence="1" id="KW-0472">Membrane</keyword>
<dbReference type="AlphaFoldDB" id="A0A1B7YII0"/>
<dbReference type="EMBL" id="LTAN01000003">
    <property type="protein sequence ID" value="OBR11618.1"/>
    <property type="molecule type" value="Genomic_DNA"/>
</dbReference>
<reference evidence="3" key="1">
    <citation type="journal article" date="2017" name="BMC Genomics">
        <title>Gapless genome assembly of Colletotrichum higginsianum reveals chromosome structure and association of transposable elements with secondary metabolite gene clusters.</title>
        <authorList>
            <person name="Dallery J.-F."/>
            <person name="Lapalu N."/>
            <person name="Zampounis A."/>
            <person name="Pigne S."/>
            <person name="Luyten I."/>
            <person name="Amselem J."/>
            <person name="Wittenberg A.H.J."/>
            <person name="Zhou S."/>
            <person name="de Queiroz M.V."/>
            <person name="Robin G.P."/>
            <person name="Auger A."/>
            <person name="Hainaut M."/>
            <person name="Henrissat B."/>
            <person name="Kim K.-T."/>
            <person name="Lee Y.-H."/>
            <person name="Lespinet O."/>
            <person name="Schwartz D.C."/>
            <person name="Thon M.R."/>
            <person name="O'Connell R.J."/>
        </authorList>
    </citation>
    <scope>NUCLEOTIDE SEQUENCE [LARGE SCALE GENOMIC DNA]</scope>
    <source>
        <strain evidence="3">IMI 349063</strain>
    </source>
</reference>
<evidence type="ECO:0000313" key="2">
    <source>
        <dbReference type="EMBL" id="OBR11618.1"/>
    </source>
</evidence>
<feature type="transmembrane region" description="Helical" evidence="1">
    <location>
        <begin position="310"/>
        <end position="334"/>
    </location>
</feature>
<protein>
    <submittedName>
        <fullName evidence="2">Uncharacterized protein</fullName>
    </submittedName>
</protein>
<sequence length="376" mass="43145">MELMSWPRNAEHSKYDIRICHAVWPALAADFYEPNQYTRLATYVREVQGRFNYQPDLYLLDAAAMIPEITGAVRRSSNKSRDDVMDDFKAGHWHECSRESVQLTACFAASLCATTNVAVARDQALTDAALIVWEDGASLRDVLRQRFNEPRSPQDIEMKSHTVDSKLTMSYLTVNYGFHVDWTNHLDEHLAINWKTKVVSIYQHKLWLASHLQSPEECVLPMDLVGEALDTLNLLFPYDDAPTKSFLAKQAQQFYSLGFCGRERRLDLLAYPRWNKRLEELSSVLQGPRDGIRQLFPDRDRPNMLESVNFWIAVFVAGLTVSSFVFGVITVIYAKWAFEISKQSLELTRQQYLLSVAQACSNPQEAHLLPEICTRK</sequence>
<dbReference type="RefSeq" id="XP_018160135.1">
    <property type="nucleotide sequence ID" value="XM_018298889.1"/>
</dbReference>
<comment type="caution">
    <text evidence="2">The sequence shown here is derived from an EMBL/GenBank/DDBJ whole genome shotgun (WGS) entry which is preliminary data.</text>
</comment>
<keyword evidence="3" id="KW-1185">Reference proteome</keyword>
<dbReference type="VEuPathDB" id="FungiDB:CH63R_03914"/>
<accession>A0A1B7YII0</accession>
<evidence type="ECO:0000256" key="1">
    <source>
        <dbReference type="SAM" id="Phobius"/>
    </source>
</evidence>
<keyword evidence="1" id="KW-0812">Transmembrane</keyword>
<name>A0A1B7YII0_COLHI</name>
<gene>
    <name evidence="2" type="ORF">CH63R_03914</name>
</gene>
<keyword evidence="1" id="KW-1133">Transmembrane helix</keyword>
<proteinExistence type="predicted"/>
<dbReference type="OrthoDB" id="4835033at2759"/>
<evidence type="ECO:0000313" key="3">
    <source>
        <dbReference type="Proteomes" id="UP000092177"/>
    </source>
</evidence>
<dbReference type="KEGG" id="chig:CH63R_03914"/>
<dbReference type="GeneID" id="28862996"/>
<dbReference type="Proteomes" id="UP000092177">
    <property type="component" value="Chromosome 3"/>
</dbReference>
<organism evidence="2 3">
    <name type="scientific">Colletotrichum higginsianum (strain IMI 349063)</name>
    <name type="common">Crucifer anthracnose fungus</name>
    <dbReference type="NCBI Taxonomy" id="759273"/>
    <lineage>
        <taxon>Eukaryota</taxon>
        <taxon>Fungi</taxon>
        <taxon>Dikarya</taxon>
        <taxon>Ascomycota</taxon>
        <taxon>Pezizomycotina</taxon>
        <taxon>Sordariomycetes</taxon>
        <taxon>Hypocreomycetidae</taxon>
        <taxon>Glomerellales</taxon>
        <taxon>Glomerellaceae</taxon>
        <taxon>Colletotrichum</taxon>
        <taxon>Colletotrichum destructivum species complex</taxon>
    </lineage>
</organism>